<dbReference type="RefSeq" id="WP_244684071.1">
    <property type="nucleotide sequence ID" value="NZ_CP095043.1"/>
</dbReference>
<dbReference type="Gene3D" id="1.10.3720.10">
    <property type="entry name" value="MetI-like"/>
    <property type="match status" value="1"/>
</dbReference>
<organism evidence="9 10">
    <name type="scientific">Leucobacter rhizosphaerae</name>
    <dbReference type="NCBI Taxonomy" id="2932245"/>
    <lineage>
        <taxon>Bacteria</taxon>
        <taxon>Bacillati</taxon>
        <taxon>Actinomycetota</taxon>
        <taxon>Actinomycetes</taxon>
        <taxon>Micrococcales</taxon>
        <taxon>Microbacteriaceae</taxon>
        <taxon>Leucobacter</taxon>
    </lineage>
</organism>
<dbReference type="Proteomes" id="UP000831775">
    <property type="component" value="Chromosome"/>
</dbReference>
<keyword evidence="2 7" id="KW-0813">Transport</keyword>
<dbReference type="Pfam" id="PF00528">
    <property type="entry name" value="BPD_transp_1"/>
    <property type="match status" value="1"/>
</dbReference>
<dbReference type="PANTHER" id="PTHR43163:SF8">
    <property type="entry name" value="D,D-DIPEPTIDE TRANSPORT SYSTEM PERMEASE PROTEIN DDPB-RELATED"/>
    <property type="match status" value="1"/>
</dbReference>
<comment type="subcellular location">
    <subcellularLocation>
        <location evidence="1 7">Cell membrane</location>
        <topology evidence="1 7">Multi-pass membrane protein</topology>
    </subcellularLocation>
</comment>
<sequence>MASSLDTETGTAGARALRWSRHPVLHYTLRRLGLTIFLAFGVTVVTFVLTALVPIDPAVAALGERAAADPEIVAAYRAKYGLDQPLIVQYWVYLTGLLRGDWGMSQQTQRPVLQDLMTYAPATLELVFATIILAVVTGVLVGLAAALYRNKFPDHFARVLALLGVSTPIFWFGIVMIMIFFAQLQWLPSGGRVDPNLPKIQGGTGFLLIDSILAGQPAIFVSALQHLILPSIVLGLSTLGLIIRITRASVLEVLGNDYVRSGRAKGLAGGTVVRRYVLRAASGSILTVTGVAFGGLLAGTVLIETVFNWPGLGLYAYRSATTGDLSAIMGVTLFVSTAYILVNLIVDLCYMVLDPRVRLT</sequence>
<evidence type="ECO:0000256" key="5">
    <source>
        <dbReference type="ARBA" id="ARBA00022989"/>
    </source>
</evidence>
<accession>A0ABY4FSQ0</accession>
<proteinExistence type="inferred from homology"/>
<keyword evidence="5 7" id="KW-1133">Transmembrane helix</keyword>
<evidence type="ECO:0000256" key="1">
    <source>
        <dbReference type="ARBA" id="ARBA00004651"/>
    </source>
</evidence>
<dbReference type="Pfam" id="PF19300">
    <property type="entry name" value="BPD_transp_1_N"/>
    <property type="match status" value="1"/>
</dbReference>
<feature type="transmembrane region" description="Helical" evidence="7">
    <location>
        <begin position="126"/>
        <end position="148"/>
    </location>
</feature>
<dbReference type="InterPro" id="IPR000515">
    <property type="entry name" value="MetI-like"/>
</dbReference>
<dbReference type="PANTHER" id="PTHR43163">
    <property type="entry name" value="DIPEPTIDE TRANSPORT SYSTEM PERMEASE PROTEIN DPPB-RELATED"/>
    <property type="match status" value="1"/>
</dbReference>
<name>A0ABY4FSQ0_9MICO</name>
<keyword evidence="4 7" id="KW-0812">Transmembrane</keyword>
<dbReference type="InterPro" id="IPR045621">
    <property type="entry name" value="BPD_transp_1_N"/>
</dbReference>
<keyword evidence="6 7" id="KW-0472">Membrane</keyword>
<dbReference type="EMBL" id="CP095043">
    <property type="protein sequence ID" value="UOQ59199.1"/>
    <property type="molecule type" value="Genomic_DNA"/>
</dbReference>
<evidence type="ECO:0000313" key="10">
    <source>
        <dbReference type="Proteomes" id="UP000831775"/>
    </source>
</evidence>
<feature type="transmembrane region" description="Helical" evidence="7">
    <location>
        <begin position="223"/>
        <end position="243"/>
    </location>
</feature>
<evidence type="ECO:0000259" key="8">
    <source>
        <dbReference type="PROSITE" id="PS50928"/>
    </source>
</evidence>
<evidence type="ECO:0000256" key="7">
    <source>
        <dbReference type="RuleBase" id="RU363032"/>
    </source>
</evidence>
<gene>
    <name evidence="9" type="ORF">MUN76_09030</name>
</gene>
<dbReference type="PROSITE" id="PS50928">
    <property type="entry name" value="ABC_TM1"/>
    <property type="match status" value="1"/>
</dbReference>
<feature type="transmembrane region" description="Helical" evidence="7">
    <location>
        <begin position="327"/>
        <end position="353"/>
    </location>
</feature>
<evidence type="ECO:0000256" key="2">
    <source>
        <dbReference type="ARBA" id="ARBA00022448"/>
    </source>
</evidence>
<dbReference type="SUPFAM" id="SSF161098">
    <property type="entry name" value="MetI-like"/>
    <property type="match status" value="1"/>
</dbReference>
<dbReference type="InterPro" id="IPR035906">
    <property type="entry name" value="MetI-like_sf"/>
</dbReference>
<dbReference type="CDD" id="cd06261">
    <property type="entry name" value="TM_PBP2"/>
    <property type="match status" value="1"/>
</dbReference>
<feature type="transmembrane region" description="Helical" evidence="7">
    <location>
        <begin position="284"/>
        <end position="307"/>
    </location>
</feature>
<evidence type="ECO:0000256" key="6">
    <source>
        <dbReference type="ARBA" id="ARBA00023136"/>
    </source>
</evidence>
<protein>
    <submittedName>
        <fullName evidence="9">ABC transporter permease</fullName>
    </submittedName>
</protein>
<keyword evidence="3" id="KW-1003">Cell membrane</keyword>
<feature type="domain" description="ABC transmembrane type-1" evidence="8">
    <location>
        <begin position="120"/>
        <end position="350"/>
    </location>
</feature>
<feature type="transmembrane region" description="Helical" evidence="7">
    <location>
        <begin position="32"/>
        <end position="55"/>
    </location>
</feature>
<keyword evidence="10" id="KW-1185">Reference proteome</keyword>
<comment type="similarity">
    <text evidence="7">Belongs to the binding-protein-dependent transport system permease family.</text>
</comment>
<reference evidence="9 10" key="1">
    <citation type="submission" date="2022-04" db="EMBL/GenBank/DDBJ databases">
        <title>Leucobacter sp. isolated from rhizosphere of onion.</title>
        <authorList>
            <person name="Won M."/>
            <person name="Lee C.-M."/>
            <person name="Woen H.-Y."/>
            <person name="Kwon S.-W."/>
        </authorList>
    </citation>
    <scope>NUCLEOTIDE SEQUENCE [LARGE SCALE GENOMIC DNA]</scope>
    <source>
        <strain evidence="9 10">H25R-14</strain>
    </source>
</reference>
<evidence type="ECO:0000256" key="3">
    <source>
        <dbReference type="ARBA" id="ARBA00022475"/>
    </source>
</evidence>
<feature type="transmembrane region" description="Helical" evidence="7">
    <location>
        <begin position="160"/>
        <end position="182"/>
    </location>
</feature>
<evidence type="ECO:0000256" key="4">
    <source>
        <dbReference type="ARBA" id="ARBA00022692"/>
    </source>
</evidence>
<evidence type="ECO:0000313" key="9">
    <source>
        <dbReference type="EMBL" id="UOQ59199.1"/>
    </source>
</evidence>